<dbReference type="PANTHER" id="PTHR10907:SF47">
    <property type="entry name" value="REGUCALCIN"/>
    <property type="match status" value="1"/>
</dbReference>
<evidence type="ECO:0000259" key="5">
    <source>
        <dbReference type="Pfam" id="PF08450"/>
    </source>
</evidence>
<accession>A0AAP3XSR1</accession>
<dbReference type="GO" id="GO:0005509">
    <property type="term" value="F:calcium ion binding"/>
    <property type="evidence" value="ECO:0007669"/>
    <property type="project" value="TreeGrafter"/>
</dbReference>
<comment type="cofactor">
    <cofactor evidence="3">
        <name>Zn(2+)</name>
        <dbReference type="ChEBI" id="CHEBI:29105"/>
    </cofactor>
    <text evidence="3">Binds 1 divalent metal cation per subunit.</text>
</comment>
<dbReference type="SUPFAM" id="SSF63829">
    <property type="entry name" value="Calcium-dependent phosphotriesterase"/>
    <property type="match status" value="1"/>
</dbReference>
<evidence type="ECO:0000256" key="1">
    <source>
        <dbReference type="ARBA" id="ARBA00008853"/>
    </source>
</evidence>
<evidence type="ECO:0000313" key="7">
    <source>
        <dbReference type="Proteomes" id="UP001301140"/>
    </source>
</evidence>
<proteinExistence type="inferred from homology"/>
<keyword evidence="3" id="KW-0479">Metal-binding</keyword>
<sequence>MHEYAVDCVVDARARLGEAAFWDARTQRLWWSDIEGCLLHRYDPASGRDEMWAMPCELGCLAPRAAGGLVLAMRDGFWLWDEATGERRPLADPEADRPGNRFNDGTTDPRGRLWAGSARIHDREPMAAFWRLDADRSVAGPFWDGTRTTNGLAFSPDGRTMYFSDSAPQTRTIFACAYDPDTGTPGERRVFAHTDDLAGRPDGGTVDAEGCYWMAGVGGWELVRFTPMGRVDLIVPFPVERPSKIAFGGPDLATMYVTTIGTGLTPGSEEKQPQAGGLFALRVPGVSGLELAAWAG</sequence>
<gene>
    <name evidence="6" type="ORF">PZ740_13065</name>
</gene>
<feature type="binding site" evidence="3">
    <location>
        <position position="101"/>
    </location>
    <ligand>
        <name>substrate</name>
    </ligand>
</feature>
<dbReference type="GO" id="GO:0019853">
    <property type="term" value="P:L-ascorbic acid biosynthetic process"/>
    <property type="evidence" value="ECO:0007669"/>
    <property type="project" value="TreeGrafter"/>
</dbReference>
<keyword evidence="3" id="KW-0862">Zinc</keyword>
<feature type="binding site" evidence="3">
    <location>
        <position position="202"/>
    </location>
    <ligand>
        <name>a divalent metal cation</name>
        <dbReference type="ChEBI" id="CHEBI:60240"/>
    </ligand>
</feature>
<dbReference type="AlphaFoldDB" id="A0AAP3XSR1"/>
<dbReference type="GO" id="GO:0004341">
    <property type="term" value="F:gluconolactonase activity"/>
    <property type="evidence" value="ECO:0007669"/>
    <property type="project" value="TreeGrafter"/>
</dbReference>
<dbReference type="InterPro" id="IPR011042">
    <property type="entry name" value="6-blade_b-propeller_TolB-like"/>
</dbReference>
<dbReference type="InterPro" id="IPR013658">
    <property type="entry name" value="SGL"/>
</dbReference>
<evidence type="ECO:0000256" key="4">
    <source>
        <dbReference type="SAM" id="MobiDB-lite"/>
    </source>
</evidence>
<evidence type="ECO:0000256" key="3">
    <source>
        <dbReference type="PIRSR" id="PIRSR605511-2"/>
    </source>
</evidence>
<feature type="binding site" evidence="3">
    <location>
        <position position="150"/>
    </location>
    <ligand>
        <name>a divalent metal cation</name>
        <dbReference type="ChEBI" id="CHEBI:60240"/>
    </ligand>
</feature>
<dbReference type="EMBL" id="JARGEQ010000126">
    <property type="protein sequence ID" value="MDF1587310.1"/>
    <property type="molecule type" value="Genomic_DNA"/>
</dbReference>
<feature type="region of interest" description="Disordered" evidence="4">
    <location>
        <begin position="88"/>
        <end position="108"/>
    </location>
</feature>
<name>A0AAP3XSR1_9PROT</name>
<feature type="compositionally biased region" description="Basic and acidic residues" evidence="4">
    <location>
        <begin position="88"/>
        <end position="99"/>
    </location>
</feature>
<feature type="domain" description="SMP-30/Gluconolactonase/LRE-like region" evidence="5">
    <location>
        <begin position="16"/>
        <end position="260"/>
    </location>
</feature>
<evidence type="ECO:0000256" key="2">
    <source>
        <dbReference type="PIRSR" id="PIRSR605511-1"/>
    </source>
</evidence>
<dbReference type="Pfam" id="PF08450">
    <property type="entry name" value="SGL"/>
    <property type="match status" value="1"/>
</dbReference>
<comment type="caution">
    <text evidence="6">The sequence shown here is derived from an EMBL/GenBank/DDBJ whole genome shotgun (WGS) entry which is preliminary data.</text>
</comment>
<organism evidence="6 7">
    <name type="scientific">Marinimicrococcus flavescens</name>
    <dbReference type="NCBI Taxonomy" id="3031815"/>
    <lineage>
        <taxon>Bacteria</taxon>
        <taxon>Pseudomonadati</taxon>
        <taxon>Pseudomonadota</taxon>
        <taxon>Alphaproteobacteria</taxon>
        <taxon>Geminicoccales</taxon>
        <taxon>Geminicoccaceae</taxon>
        <taxon>Marinimicrococcus</taxon>
    </lineage>
</organism>
<comment type="similarity">
    <text evidence="1">Belongs to the SMP-30/CGR1 family.</text>
</comment>
<evidence type="ECO:0000313" key="6">
    <source>
        <dbReference type="EMBL" id="MDF1587310.1"/>
    </source>
</evidence>
<dbReference type="Gene3D" id="2.120.10.30">
    <property type="entry name" value="TolB, C-terminal domain"/>
    <property type="match status" value="1"/>
</dbReference>
<feature type="binding site" evidence="3">
    <location>
        <position position="103"/>
    </location>
    <ligand>
        <name>substrate</name>
    </ligand>
</feature>
<reference evidence="6 7" key="1">
    <citation type="submission" date="2023-03" db="EMBL/GenBank/DDBJ databases">
        <title>YIM 152171 draft genome.</title>
        <authorList>
            <person name="Yang Z."/>
        </authorList>
    </citation>
    <scope>NUCLEOTIDE SEQUENCE [LARGE SCALE GENOMIC DNA]</scope>
    <source>
        <strain evidence="6 7">YIM 152171</strain>
    </source>
</reference>
<dbReference type="PRINTS" id="PR01790">
    <property type="entry name" value="SMP30FAMILY"/>
</dbReference>
<keyword evidence="7" id="KW-1185">Reference proteome</keyword>
<feature type="binding site" evidence="3">
    <location>
        <position position="18"/>
    </location>
    <ligand>
        <name>a divalent metal cation</name>
        <dbReference type="ChEBI" id="CHEBI:60240"/>
    </ligand>
</feature>
<protein>
    <submittedName>
        <fullName evidence="6">SMP-30/gluconolactonase/LRE family protein</fullName>
    </submittedName>
</protein>
<dbReference type="InterPro" id="IPR005511">
    <property type="entry name" value="SMP-30"/>
</dbReference>
<dbReference type="Proteomes" id="UP001301140">
    <property type="component" value="Unassembled WGS sequence"/>
</dbReference>
<dbReference type="PANTHER" id="PTHR10907">
    <property type="entry name" value="REGUCALCIN"/>
    <property type="match status" value="1"/>
</dbReference>
<dbReference type="RefSeq" id="WP_327789728.1">
    <property type="nucleotide sequence ID" value="NZ_JARGEQ010000126.1"/>
</dbReference>
<feature type="active site" description="Proton donor/acceptor" evidence="2">
    <location>
        <position position="202"/>
    </location>
</feature>